<feature type="compositionally biased region" description="Polar residues" evidence="1">
    <location>
        <begin position="509"/>
        <end position="519"/>
    </location>
</feature>
<protein>
    <submittedName>
        <fullName evidence="2">Uncharacterized protein</fullName>
    </submittedName>
</protein>
<organism evidence="2 3">
    <name type="scientific">Aduncisulcus paluster</name>
    <dbReference type="NCBI Taxonomy" id="2918883"/>
    <lineage>
        <taxon>Eukaryota</taxon>
        <taxon>Metamonada</taxon>
        <taxon>Carpediemonas-like organisms</taxon>
        <taxon>Aduncisulcus</taxon>
    </lineage>
</organism>
<accession>A0ABQ5JXA2</accession>
<evidence type="ECO:0000313" key="2">
    <source>
        <dbReference type="EMBL" id="GKT15730.1"/>
    </source>
</evidence>
<gene>
    <name evidence="2" type="ORF">ADUPG1_010775</name>
</gene>
<sequence>MCVKSLGDEKKMFSRSHTKAPQMLSSISLFASYSLILKPIVLKDGISEGLCVHVRGKMGLSQGECLGIPIVQCNTNHFKHYSDDLDSQSNWYVPVKIKEILISVPNGYKRVSKVPCGSICIVTLEDENNSFSHLKAIFGLQGVCDGVRNYSPLLMINERLLCALTHERRIRNLLHVIQKFTQSLTSPIQTILSMCKMAFYPSLRVLSLVKSQFDTSSQSGSKNRYSQCAMALLSHLSMSLWFCVYLANDGIRGGGCIPKLDWNTFSPGNMNLFSAHVLNNSPLYFCIHGEQAAESILCILRGGLSVLVSERIKPFMQEEDVSIFGFGKRRRILSEEEEEGEERGGDGKLESVEEDKRSLLKVPKILSCFSLPKIELPSLMSHPLSVQTSYPSTALLESVRVPGDIVWIKEDLADRKIIVDENDIFSASSSSLPPPHLGFFCRPLTDIEADLSSLGVFQSLLKFNVKTRQEEEEKVERKRNNYCEKWKVSKPSYLFDDSASSDRGKSDSDANSDLNSPSSMHNDCLPSLDICDDLCSRSHMPPLSKGYDGSDIQKEDEEELERRGSQRVFPSFDSRLVRTRVCGVWSSQDDAWRRQRALLRFFYSREYLGDLRISRKHRIPECIYHSSIQYPSLLTSVLNSVQNTPPQTVLLIDMTEKGLPTLELSYIRASVEHFVKEGVLLCGGLRGVVICVVEKKGGEEEHHRDSVWNDRLSSELSQRSISVQSRVPSYLLSPSLPLFSFSSLSSALSSSIMHSFPTLMMPLSMGMITTDSWTIKGQCINIRQRGGFYGMAVRELFRQLDEERIGVSWSRLEEKQTHRLQNRFQKDARDHQPKIYPYSLISAPPFATMPLILDSSHFSIPHTSLVNIPFIVPSISLVGFTSSVKIGTEGRGWLSHRCCGWVKIAGEIGDTSKDVCEFGLVNGGQGLQNSSLDLHVIFSPAQESSSLKSMLRELFLKERRRRGVGWWIAGMGISGIERKEGDDEDCIDGDIQVERVFREL</sequence>
<dbReference type="Proteomes" id="UP001057375">
    <property type="component" value="Unassembled WGS sequence"/>
</dbReference>
<name>A0ABQ5JXA2_9EUKA</name>
<feature type="region of interest" description="Disordered" evidence="1">
    <location>
        <begin position="497"/>
        <end position="519"/>
    </location>
</feature>
<reference evidence="2" key="1">
    <citation type="submission" date="2022-03" db="EMBL/GenBank/DDBJ databases">
        <title>Draft genome sequence of Aduncisulcus paluster, a free-living microaerophilic Fornicata.</title>
        <authorList>
            <person name="Yuyama I."/>
            <person name="Kume K."/>
            <person name="Tamura T."/>
            <person name="Inagaki Y."/>
            <person name="Hashimoto T."/>
        </authorList>
    </citation>
    <scope>NUCLEOTIDE SEQUENCE</scope>
    <source>
        <strain evidence="2">NY0171</strain>
    </source>
</reference>
<keyword evidence="3" id="KW-1185">Reference proteome</keyword>
<feature type="region of interest" description="Disordered" evidence="1">
    <location>
        <begin position="545"/>
        <end position="565"/>
    </location>
</feature>
<dbReference type="EMBL" id="BQXS01011696">
    <property type="protein sequence ID" value="GKT15730.1"/>
    <property type="molecule type" value="Genomic_DNA"/>
</dbReference>
<evidence type="ECO:0000256" key="1">
    <source>
        <dbReference type="SAM" id="MobiDB-lite"/>
    </source>
</evidence>
<evidence type="ECO:0000313" key="3">
    <source>
        <dbReference type="Proteomes" id="UP001057375"/>
    </source>
</evidence>
<comment type="caution">
    <text evidence="2">The sequence shown here is derived from an EMBL/GenBank/DDBJ whole genome shotgun (WGS) entry which is preliminary data.</text>
</comment>
<proteinExistence type="predicted"/>